<evidence type="ECO:0000256" key="1">
    <source>
        <dbReference type="ARBA" id="ARBA00006586"/>
    </source>
</evidence>
<gene>
    <name evidence="8" type="ORF">B3C1_12194</name>
</gene>
<feature type="binding site" evidence="6">
    <location>
        <position position="320"/>
    </location>
    <ligand>
        <name>Ca(2+)</name>
        <dbReference type="ChEBI" id="CHEBI:29108"/>
    </ligand>
</feature>
<dbReference type="Gene3D" id="2.30.120.10">
    <property type="match status" value="1"/>
</dbReference>
<dbReference type="GO" id="GO:0046872">
    <property type="term" value="F:metal ion binding"/>
    <property type="evidence" value="ECO:0007669"/>
    <property type="project" value="UniProtKB-KW"/>
</dbReference>
<protein>
    <submittedName>
        <fullName evidence="8">Penicillin acylase II</fullName>
    </submittedName>
</protein>
<evidence type="ECO:0000313" key="8">
    <source>
        <dbReference type="EMBL" id="EKE71696.1"/>
    </source>
</evidence>
<keyword evidence="2" id="KW-0378">Hydrolase</keyword>
<evidence type="ECO:0000256" key="6">
    <source>
        <dbReference type="PIRSR" id="PIRSR001227-2"/>
    </source>
</evidence>
<dbReference type="InterPro" id="IPR023343">
    <property type="entry name" value="Penicillin_amidase_dom1"/>
</dbReference>
<dbReference type="AlphaFoldDB" id="K2INJ5"/>
<dbReference type="PANTHER" id="PTHR34218">
    <property type="entry name" value="PEPTIDASE S45 PENICILLIN AMIDASE"/>
    <property type="match status" value="1"/>
</dbReference>
<dbReference type="InterPro" id="IPR043147">
    <property type="entry name" value="Penicillin_amidase_A-knob"/>
</dbReference>
<keyword evidence="3" id="KW-0865">Zymogen</keyword>
<feature type="binding site" evidence="6">
    <location>
        <position position="182"/>
    </location>
    <ligand>
        <name>Ca(2+)</name>
        <dbReference type="ChEBI" id="CHEBI:29108"/>
    </ligand>
</feature>
<dbReference type="Proteomes" id="UP000006755">
    <property type="component" value="Unassembled WGS sequence"/>
</dbReference>
<evidence type="ECO:0000313" key="9">
    <source>
        <dbReference type="Proteomes" id="UP000006755"/>
    </source>
</evidence>
<feature type="binding site" evidence="6">
    <location>
        <position position="317"/>
    </location>
    <ligand>
        <name>Ca(2+)</name>
        <dbReference type="ChEBI" id="CHEBI:29108"/>
    </ligand>
</feature>
<evidence type="ECO:0000256" key="4">
    <source>
        <dbReference type="ARBA" id="ARBA00038735"/>
    </source>
</evidence>
<dbReference type="Gene3D" id="3.60.20.10">
    <property type="entry name" value="Glutamine Phosphoribosylpyrophosphate, subunit 1, domain 1"/>
    <property type="match status" value="1"/>
</dbReference>
<dbReference type="InterPro" id="IPR043146">
    <property type="entry name" value="Penicillin_amidase_N_B-knob"/>
</dbReference>
<comment type="caution">
    <text evidence="8">The sequence shown here is derived from an EMBL/GenBank/DDBJ whole genome shotgun (WGS) entry which is preliminary data.</text>
</comment>
<dbReference type="STRING" id="745411.B3C1_12194"/>
<evidence type="ECO:0000256" key="5">
    <source>
        <dbReference type="PIRSR" id="PIRSR001227-1"/>
    </source>
</evidence>
<reference evidence="8 9" key="1">
    <citation type="journal article" date="2012" name="J. Bacteriol.">
        <title>Genome Sequence of Gallaecimonas xiamenensis Type Strain 3-C-1.</title>
        <authorList>
            <person name="Lai Q."/>
            <person name="Wang L."/>
            <person name="Wang W."/>
            <person name="Shao Z."/>
        </authorList>
    </citation>
    <scope>NUCLEOTIDE SEQUENCE [LARGE SCALE GENOMIC DNA]</scope>
    <source>
        <strain evidence="8 9">3-C-1</strain>
    </source>
</reference>
<dbReference type="Gene3D" id="1.10.439.10">
    <property type="entry name" value="Penicillin Amidohydrolase, domain 1"/>
    <property type="match status" value="1"/>
</dbReference>
<dbReference type="RefSeq" id="WP_008485153.1">
    <property type="nucleotide sequence ID" value="NZ_AMRI01000016.1"/>
</dbReference>
<name>K2INJ5_9GAMM</name>
<organism evidence="8 9">
    <name type="scientific">Gallaecimonas xiamenensis 3-C-1</name>
    <dbReference type="NCBI Taxonomy" id="745411"/>
    <lineage>
        <taxon>Bacteria</taxon>
        <taxon>Pseudomonadati</taxon>
        <taxon>Pseudomonadota</taxon>
        <taxon>Gammaproteobacteria</taxon>
        <taxon>Enterobacterales</taxon>
        <taxon>Gallaecimonadaceae</taxon>
        <taxon>Gallaecimonas</taxon>
    </lineage>
</organism>
<dbReference type="CDD" id="cd03747">
    <property type="entry name" value="Ntn_PGA_like"/>
    <property type="match status" value="1"/>
</dbReference>
<dbReference type="EMBL" id="AMRI01000016">
    <property type="protein sequence ID" value="EKE71696.1"/>
    <property type="molecule type" value="Genomic_DNA"/>
</dbReference>
<keyword evidence="6" id="KW-0106">Calcium</keyword>
<accession>K2INJ5</accession>
<feature type="region of interest" description="Disordered" evidence="7">
    <location>
        <begin position="745"/>
        <end position="765"/>
    </location>
</feature>
<dbReference type="InterPro" id="IPR014395">
    <property type="entry name" value="Pen/GL7ACA/AHL_acylase"/>
</dbReference>
<dbReference type="InterPro" id="IPR029055">
    <property type="entry name" value="Ntn_hydrolases_N"/>
</dbReference>
<evidence type="ECO:0000256" key="3">
    <source>
        <dbReference type="ARBA" id="ARBA00023145"/>
    </source>
</evidence>
<comment type="similarity">
    <text evidence="1">Belongs to the peptidase S45 family.</text>
</comment>
<sequence length="765" mass="84006">MKWRIGALFLTALALSPLVVLYLNTPTLEGQVKVAGLNHQVSVSRDQRGVPLILAQNDLDLARTLGYLHGQERFFQMDLLRRVAAGEVAALIGDKGLDHDLDIRRHRFRARAEAELAALSPQERAVLAAYSAGVNLGLNDLFARPFEYWLLRQKPKPWHAEDSLLVIYAMYLDLQGDAGQREWSLAALDKRLSPEQRRFYFPFGGRLDAALDSTFPQAAEIPNDPLPALDGQLAAQPAAEEAPGSNAWAVAGRFTNDGAGLLASDMHLGLRLPNIWYRMAAKVGDQLQVGLTLPGAPALVVGSNGHIAWGFTNSYGDFSDLVAVKPVDVYSYQTQEGPKPLVRYNETVLSASGKSQTLVVNDTQWGPIMGELPDGRPYAQLWEAHRKGGVNLKLMQMVHCPDVACATALAPSLGIPTQNLVVVDTRGNLGWTLAGPIPQRQGYEGMAPVDMSQPGLAWQDRLPPSAYPVRINPPGGRIWSANQRMLGGAELSRIGDGGYALGERAGRIRDALRSQNLWDEKGFFALQYDNKVPIYDFWAKLLSNELAQMPPSPDFVKARRLVEAWDGTASAGSQAFGLIRDYRQSMLAILFAPFLELQQSLPGFNTRSIDNQWEYPLRQMITEKPQAMLPANYDSWEALLTEQTARQVAKTAEAGWPTWGSRHQSAIRHPLSSALPGWLGRYLDAPVVPQSGDGFAVHVTGPAFGASERLVVTPGQEDRGILVVPGGQSGHPLSPYYLKGHQAWQDGQPQPLMPQESRWQLTLTP</sequence>
<dbReference type="SUPFAM" id="SSF56235">
    <property type="entry name" value="N-terminal nucleophile aminohydrolases (Ntn hydrolases)"/>
    <property type="match status" value="1"/>
</dbReference>
<dbReference type="Pfam" id="PF01804">
    <property type="entry name" value="Penicil_amidase"/>
    <property type="match status" value="1"/>
</dbReference>
<keyword evidence="9" id="KW-1185">Reference proteome</keyword>
<proteinExistence type="inferred from homology"/>
<dbReference type="PIRSF" id="PIRSF001227">
    <property type="entry name" value="Pen_acylase"/>
    <property type="match status" value="1"/>
</dbReference>
<comment type="cofactor">
    <cofactor evidence="6">
        <name>Ca(2+)</name>
        <dbReference type="ChEBI" id="CHEBI:29108"/>
    </cofactor>
    <text evidence="6">Binds 1 Ca(2+) ion per dimer.</text>
</comment>
<dbReference type="InterPro" id="IPR002692">
    <property type="entry name" value="S45"/>
</dbReference>
<feature type="active site" description="Nucleophile" evidence="5">
    <location>
        <position position="245"/>
    </location>
</feature>
<dbReference type="eggNOG" id="COG2366">
    <property type="taxonomic scope" value="Bacteria"/>
</dbReference>
<dbReference type="Gene3D" id="1.10.1400.10">
    <property type="match status" value="1"/>
</dbReference>
<keyword evidence="6" id="KW-0479">Metal-binding</keyword>
<dbReference type="PATRIC" id="fig|745411.4.peg.2401"/>
<dbReference type="MEROPS" id="S45.003"/>
<evidence type="ECO:0000256" key="7">
    <source>
        <dbReference type="SAM" id="MobiDB-lite"/>
    </source>
</evidence>
<evidence type="ECO:0000256" key="2">
    <source>
        <dbReference type="ARBA" id="ARBA00022801"/>
    </source>
</evidence>
<dbReference type="GO" id="GO:0017000">
    <property type="term" value="P:antibiotic biosynthetic process"/>
    <property type="evidence" value="ECO:0007669"/>
    <property type="project" value="InterPro"/>
</dbReference>
<dbReference type="PANTHER" id="PTHR34218:SF4">
    <property type="entry name" value="ACYL-HOMOSERINE LACTONE ACYLASE QUIP"/>
    <property type="match status" value="1"/>
</dbReference>
<comment type="subunit">
    <text evidence="4">Heterodimer of an alpha subunit and a beta subunit processed from the same precursor.</text>
</comment>
<dbReference type="GO" id="GO:0016811">
    <property type="term" value="F:hydrolase activity, acting on carbon-nitrogen (but not peptide) bonds, in linear amides"/>
    <property type="evidence" value="ECO:0007669"/>
    <property type="project" value="InterPro"/>
</dbReference>